<accession>A0A392PP81</accession>
<dbReference type="Proteomes" id="UP000265520">
    <property type="component" value="Unassembled WGS sequence"/>
</dbReference>
<sequence>MLLARLNGIQNSPNYGHSNFLESLEKELQDQLATTLYQEECLWYQKSRGKWITDGDRNTKYYHSKTIVRRRRNKIVSLRNEAGDWIENQEDLSNMVRNFYINLYKEEILIRDPIVSWTTYPQHLETEHRKLSSPVHFSECKQALFDMEPHKAPCEDGYPTLFFQQNWNIVVDSVYHYVNQ</sequence>
<evidence type="ECO:0008006" key="3">
    <source>
        <dbReference type="Google" id="ProtNLM"/>
    </source>
</evidence>
<evidence type="ECO:0000313" key="2">
    <source>
        <dbReference type="Proteomes" id="UP000265520"/>
    </source>
</evidence>
<protein>
    <recommendedName>
        <fullName evidence="3">RNA-directed DNA polymerase (Reverse transcriptase)</fullName>
    </recommendedName>
</protein>
<name>A0A392PP81_9FABA</name>
<dbReference type="AlphaFoldDB" id="A0A392PP81"/>
<dbReference type="EMBL" id="LXQA010090088">
    <property type="protein sequence ID" value="MCI13898.1"/>
    <property type="molecule type" value="Genomic_DNA"/>
</dbReference>
<organism evidence="1 2">
    <name type="scientific">Trifolium medium</name>
    <dbReference type="NCBI Taxonomy" id="97028"/>
    <lineage>
        <taxon>Eukaryota</taxon>
        <taxon>Viridiplantae</taxon>
        <taxon>Streptophyta</taxon>
        <taxon>Embryophyta</taxon>
        <taxon>Tracheophyta</taxon>
        <taxon>Spermatophyta</taxon>
        <taxon>Magnoliopsida</taxon>
        <taxon>eudicotyledons</taxon>
        <taxon>Gunneridae</taxon>
        <taxon>Pentapetalae</taxon>
        <taxon>rosids</taxon>
        <taxon>fabids</taxon>
        <taxon>Fabales</taxon>
        <taxon>Fabaceae</taxon>
        <taxon>Papilionoideae</taxon>
        <taxon>50 kb inversion clade</taxon>
        <taxon>NPAAA clade</taxon>
        <taxon>Hologalegina</taxon>
        <taxon>IRL clade</taxon>
        <taxon>Trifolieae</taxon>
        <taxon>Trifolium</taxon>
    </lineage>
</organism>
<proteinExistence type="predicted"/>
<comment type="caution">
    <text evidence="1">The sequence shown here is derived from an EMBL/GenBank/DDBJ whole genome shotgun (WGS) entry which is preliminary data.</text>
</comment>
<gene>
    <name evidence="1" type="ORF">A2U01_0035020</name>
</gene>
<evidence type="ECO:0000313" key="1">
    <source>
        <dbReference type="EMBL" id="MCI13898.1"/>
    </source>
</evidence>
<reference evidence="1 2" key="1">
    <citation type="journal article" date="2018" name="Front. Plant Sci.">
        <title>Red Clover (Trifolium pratense) and Zigzag Clover (T. medium) - A Picture of Genomic Similarities and Differences.</title>
        <authorList>
            <person name="Dluhosova J."/>
            <person name="Istvanek J."/>
            <person name="Nedelnik J."/>
            <person name="Repkova J."/>
        </authorList>
    </citation>
    <scope>NUCLEOTIDE SEQUENCE [LARGE SCALE GENOMIC DNA]</scope>
    <source>
        <strain evidence="2">cv. 10/8</strain>
        <tissue evidence="1">Leaf</tissue>
    </source>
</reference>
<keyword evidence="2" id="KW-1185">Reference proteome</keyword>
<feature type="non-terminal residue" evidence="1">
    <location>
        <position position="180"/>
    </location>
</feature>